<dbReference type="Proteomes" id="UP000199559">
    <property type="component" value="Unassembled WGS sequence"/>
</dbReference>
<dbReference type="CDD" id="cd05379">
    <property type="entry name" value="CAP_bacterial"/>
    <property type="match status" value="1"/>
</dbReference>
<dbReference type="STRING" id="1144750.SAMN05443431_101101"/>
<feature type="signal peptide" evidence="1">
    <location>
        <begin position="1"/>
        <end position="23"/>
    </location>
</feature>
<evidence type="ECO:0000313" key="4">
    <source>
        <dbReference type="Proteomes" id="UP000199559"/>
    </source>
</evidence>
<keyword evidence="1" id="KW-0732">Signal</keyword>
<keyword evidence="4" id="KW-1185">Reference proteome</keyword>
<organism evidence="3 4">
    <name type="scientific">Olleya namhaensis</name>
    <dbReference type="NCBI Taxonomy" id="1144750"/>
    <lineage>
        <taxon>Bacteria</taxon>
        <taxon>Pseudomonadati</taxon>
        <taxon>Bacteroidota</taxon>
        <taxon>Flavobacteriia</taxon>
        <taxon>Flavobacteriales</taxon>
        <taxon>Flavobacteriaceae</taxon>
    </lineage>
</organism>
<evidence type="ECO:0000313" key="3">
    <source>
        <dbReference type="EMBL" id="SFI51128.1"/>
    </source>
</evidence>
<reference evidence="4" key="1">
    <citation type="submission" date="2016-10" db="EMBL/GenBank/DDBJ databases">
        <authorList>
            <person name="Varghese N."/>
            <person name="Submissions S."/>
        </authorList>
    </citation>
    <scope>NUCLEOTIDE SEQUENCE [LARGE SCALE GENOMIC DNA]</scope>
    <source>
        <strain evidence="4">DSM 28881</strain>
    </source>
</reference>
<dbReference type="EMBL" id="FORM01000001">
    <property type="protein sequence ID" value="SFI51128.1"/>
    <property type="molecule type" value="Genomic_DNA"/>
</dbReference>
<dbReference type="SUPFAM" id="SSF55797">
    <property type="entry name" value="PR-1-like"/>
    <property type="match status" value="1"/>
</dbReference>
<dbReference type="InterPro" id="IPR035940">
    <property type="entry name" value="CAP_sf"/>
</dbReference>
<dbReference type="PANTHER" id="PTHR31157">
    <property type="entry name" value="SCP DOMAIN-CONTAINING PROTEIN"/>
    <property type="match status" value="1"/>
</dbReference>
<dbReference type="Pfam" id="PF00188">
    <property type="entry name" value="CAP"/>
    <property type="match status" value="1"/>
</dbReference>
<feature type="chain" id="PRO_5011767600" evidence="1">
    <location>
        <begin position="24"/>
        <end position="165"/>
    </location>
</feature>
<dbReference type="InterPro" id="IPR014044">
    <property type="entry name" value="CAP_dom"/>
</dbReference>
<sequence length="165" mass="18245">MKKLAIITAVLLSTFLMSCSVQGDDLDIPEEYNATVENVEYSTLDYQIAELINAYRISEGLTPLNILNAASKEAISHNQYMVGQGAPSHDYFYVRSQNLKDAVNAKTVSENVGYGFSSAASLVNAWLNSEGHRENIQNPDFTDFGISTKQDADGNNYFTNIFVKL</sequence>
<dbReference type="AlphaFoldDB" id="A0A1I3IT32"/>
<dbReference type="PANTHER" id="PTHR31157:SF1">
    <property type="entry name" value="SCP DOMAIN-CONTAINING PROTEIN"/>
    <property type="match status" value="1"/>
</dbReference>
<evidence type="ECO:0000259" key="2">
    <source>
        <dbReference type="Pfam" id="PF00188"/>
    </source>
</evidence>
<gene>
    <name evidence="3" type="ORF">SAMN05443431_101101</name>
</gene>
<evidence type="ECO:0000256" key="1">
    <source>
        <dbReference type="SAM" id="SignalP"/>
    </source>
</evidence>
<name>A0A1I3IT32_9FLAO</name>
<dbReference type="PROSITE" id="PS51257">
    <property type="entry name" value="PROKAR_LIPOPROTEIN"/>
    <property type="match status" value="1"/>
</dbReference>
<protein>
    <submittedName>
        <fullName evidence="3">Cysteine-rich secretory protein family protein</fullName>
    </submittedName>
</protein>
<proteinExistence type="predicted"/>
<dbReference type="Gene3D" id="3.40.33.10">
    <property type="entry name" value="CAP"/>
    <property type="match status" value="1"/>
</dbReference>
<dbReference type="RefSeq" id="WP_090836520.1">
    <property type="nucleotide sequence ID" value="NZ_FORM01000001.1"/>
</dbReference>
<accession>A0A1I3IT32</accession>
<feature type="domain" description="SCP" evidence="2">
    <location>
        <begin position="50"/>
        <end position="159"/>
    </location>
</feature>